<dbReference type="Proteomes" id="UP001487740">
    <property type="component" value="Unassembled WGS sequence"/>
</dbReference>
<feature type="compositionally biased region" description="Polar residues" evidence="1">
    <location>
        <begin position="28"/>
        <end position="38"/>
    </location>
</feature>
<organism evidence="2 3">
    <name type="scientific">Scylla paramamosain</name>
    <name type="common">Mud crab</name>
    <dbReference type="NCBI Taxonomy" id="85552"/>
    <lineage>
        <taxon>Eukaryota</taxon>
        <taxon>Metazoa</taxon>
        <taxon>Ecdysozoa</taxon>
        <taxon>Arthropoda</taxon>
        <taxon>Crustacea</taxon>
        <taxon>Multicrustacea</taxon>
        <taxon>Malacostraca</taxon>
        <taxon>Eumalacostraca</taxon>
        <taxon>Eucarida</taxon>
        <taxon>Decapoda</taxon>
        <taxon>Pleocyemata</taxon>
        <taxon>Brachyura</taxon>
        <taxon>Eubrachyura</taxon>
        <taxon>Portunoidea</taxon>
        <taxon>Portunidae</taxon>
        <taxon>Portuninae</taxon>
        <taxon>Scylla</taxon>
    </lineage>
</organism>
<evidence type="ECO:0000256" key="1">
    <source>
        <dbReference type="SAM" id="MobiDB-lite"/>
    </source>
</evidence>
<comment type="caution">
    <text evidence="2">The sequence shown here is derived from an EMBL/GenBank/DDBJ whole genome shotgun (WGS) entry which is preliminary data.</text>
</comment>
<dbReference type="AlphaFoldDB" id="A0AAW0SBJ2"/>
<accession>A0AAW0SBJ2</accession>
<sequence length="56" mass="6503">TPQTNWETHNISATAKGVKPKRRKRSIQETSASQQSIQFHKCIQEVKDEHEGFRPQ</sequence>
<protein>
    <submittedName>
        <fullName evidence="2">Uncharacterized protein</fullName>
    </submittedName>
</protein>
<gene>
    <name evidence="2" type="ORF">O3P69_019910</name>
</gene>
<feature type="region of interest" description="Disordered" evidence="1">
    <location>
        <begin position="1"/>
        <end position="40"/>
    </location>
</feature>
<reference evidence="2 3" key="1">
    <citation type="submission" date="2023-03" db="EMBL/GenBank/DDBJ databases">
        <title>High-quality genome of Scylla paramamosain provides insights in environmental adaptation.</title>
        <authorList>
            <person name="Zhang L."/>
        </authorList>
    </citation>
    <scope>NUCLEOTIDE SEQUENCE [LARGE SCALE GENOMIC DNA]</scope>
    <source>
        <strain evidence="2">LZ_2023a</strain>
        <tissue evidence="2">Muscle</tissue>
    </source>
</reference>
<feature type="non-terminal residue" evidence="2">
    <location>
        <position position="1"/>
    </location>
</feature>
<feature type="compositionally biased region" description="Polar residues" evidence="1">
    <location>
        <begin position="1"/>
        <end position="13"/>
    </location>
</feature>
<evidence type="ECO:0000313" key="2">
    <source>
        <dbReference type="EMBL" id="KAK8372374.1"/>
    </source>
</evidence>
<dbReference type="EMBL" id="JARAKH010002237">
    <property type="protein sequence ID" value="KAK8372374.1"/>
    <property type="molecule type" value="Genomic_DNA"/>
</dbReference>
<keyword evidence="3" id="KW-1185">Reference proteome</keyword>
<evidence type="ECO:0000313" key="3">
    <source>
        <dbReference type="Proteomes" id="UP001487740"/>
    </source>
</evidence>
<proteinExistence type="predicted"/>
<name>A0AAW0SBJ2_SCYPA</name>